<evidence type="ECO:0000313" key="5">
    <source>
        <dbReference type="Proteomes" id="UP001609176"/>
    </source>
</evidence>
<protein>
    <submittedName>
        <fullName evidence="1">Uncharacterized protein</fullName>
    </submittedName>
</protein>
<reference evidence="4 5" key="1">
    <citation type="submission" date="2024-10" db="EMBL/GenBank/DDBJ databases">
        <authorList>
            <person name="Riesco R."/>
        </authorList>
    </citation>
    <scope>NUCLEOTIDE SEQUENCE [LARGE SCALE GENOMIC DNA]</scope>
    <source>
        <strain evidence="3 5">NCIMB 15448</strain>
        <strain evidence="1 4">NCIMB 15449</strain>
        <strain evidence="2 6">NCIMB 15450</strain>
    </source>
</reference>
<keyword evidence="6" id="KW-1185">Reference proteome</keyword>
<dbReference type="RefSeq" id="WP_395113430.1">
    <property type="nucleotide sequence ID" value="NZ_JBIMSN010000038.1"/>
</dbReference>
<accession>A0ABW7JJ39</accession>
<comment type="caution">
    <text evidence="1">The sequence shown here is derived from an EMBL/GenBank/DDBJ whole genome shotgun (WGS) entry which is preliminary data.</text>
</comment>
<organism evidence="1 4">
    <name type="scientific">Antrihabitans spumae</name>
    <dbReference type="NCBI Taxonomy" id="3373370"/>
    <lineage>
        <taxon>Bacteria</taxon>
        <taxon>Bacillati</taxon>
        <taxon>Actinomycetota</taxon>
        <taxon>Actinomycetes</taxon>
        <taxon>Mycobacteriales</taxon>
        <taxon>Nocardiaceae</taxon>
        <taxon>Antrihabitans</taxon>
    </lineage>
</organism>
<dbReference type="Proteomes" id="UP001609219">
    <property type="component" value="Unassembled WGS sequence"/>
</dbReference>
<evidence type="ECO:0000313" key="4">
    <source>
        <dbReference type="Proteomes" id="UP001609175"/>
    </source>
</evidence>
<dbReference type="EMBL" id="JBIMSN010000038">
    <property type="protein sequence ID" value="MFH5228839.1"/>
    <property type="molecule type" value="Genomic_DNA"/>
</dbReference>
<evidence type="ECO:0000313" key="2">
    <source>
        <dbReference type="EMBL" id="MFH5228839.1"/>
    </source>
</evidence>
<dbReference type="Proteomes" id="UP001609175">
    <property type="component" value="Unassembled WGS sequence"/>
</dbReference>
<dbReference type="Proteomes" id="UP001609176">
    <property type="component" value="Unassembled WGS sequence"/>
</dbReference>
<proteinExistence type="predicted"/>
<evidence type="ECO:0000313" key="6">
    <source>
        <dbReference type="Proteomes" id="UP001609219"/>
    </source>
</evidence>
<name>A0ABW7JJ39_9NOCA</name>
<dbReference type="EMBL" id="JBIMSO010000033">
    <property type="protein sequence ID" value="MFH5207992.1"/>
    <property type="molecule type" value="Genomic_DNA"/>
</dbReference>
<sequence>MNTPDSIFVLVGASVYFGRDAGHALLLCWSCVTRRLVDRARRHGVAGSIVQLLATDVVSG</sequence>
<gene>
    <name evidence="3" type="ORF">ACHIPV_19675</name>
    <name evidence="1" type="ORF">ACHIPZ_07170</name>
    <name evidence="2" type="ORF">ACHIRB_09675</name>
</gene>
<dbReference type="EMBL" id="JBIMSP010000035">
    <property type="protein sequence ID" value="MFH5244077.1"/>
    <property type="molecule type" value="Genomic_DNA"/>
</dbReference>
<evidence type="ECO:0000313" key="1">
    <source>
        <dbReference type="EMBL" id="MFH5207992.1"/>
    </source>
</evidence>
<evidence type="ECO:0000313" key="3">
    <source>
        <dbReference type="EMBL" id="MFH5244077.1"/>
    </source>
</evidence>